<proteinExistence type="predicted"/>
<dbReference type="Gene3D" id="2.40.70.10">
    <property type="entry name" value="Acid Proteases"/>
    <property type="match status" value="1"/>
</dbReference>
<sequence length="400" mass="44314">MPSTRDQISEVRSVADVAVKQIWLDDTFVKGIVHKVSSGVLNCLNGRFEQFDTKLDSLQESLTIIKNNYKQEIAVLNNKVNELEKELGDATGNSQDVVPNFNINNLQISCLGKNLGDRPRPVTMVLPNHNGVVSLLKDLLQKARQIKQVQNEASGISETHSIAKPKPPKCNFCHYRGHIGEECCKRVAKVDTKSTPTPSQPSKAQENRQPSSSSISCYSCEKAGFFRSNCSNCFHKKTYVSAQAVHFYAVNTCLIHFTTQVPTVPVTICGIEGYAHIDTAAKTSVVGSSVYEHLKDTSSCILKKTLAEVTLADGRGQPREVYTTNTKVKIGGRTFTIDFVILSDAEDNRTLLGVDFLEEAAMILNLPQRCWLFADSPVQFELVNFASLMLYLEINMQCSL</sequence>
<dbReference type="AlphaFoldDB" id="A0A9N9X3H5"/>
<accession>A0A9N9X3H5</accession>
<gene>
    <name evidence="3" type="ORF">PHAECO_LOCUS8146</name>
</gene>
<feature type="compositionally biased region" description="Polar residues" evidence="2">
    <location>
        <begin position="193"/>
        <end position="210"/>
    </location>
</feature>
<dbReference type="InterPro" id="IPR021109">
    <property type="entry name" value="Peptidase_aspartic_dom_sf"/>
</dbReference>
<name>A0A9N9X3H5_PHACE</name>
<evidence type="ECO:0000256" key="2">
    <source>
        <dbReference type="SAM" id="MobiDB-lite"/>
    </source>
</evidence>
<protein>
    <submittedName>
        <fullName evidence="3">Uncharacterized protein</fullName>
    </submittedName>
</protein>
<dbReference type="SUPFAM" id="SSF50630">
    <property type="entry name" value="Acid proteases"/>
    <property type="match status" value="1"/>
</dbReference>
<evidence type="ECO:0000313" key="3">
    <source>
        <dbReference type="EMBL" id="CAG9820687.1"/>
    </source>
</evidence>
<dbReference type="OrthoDB" id="6781852at2759"/>
<reference evidence="3" key="1">
    <citation type="submission" date="2022-01" db="EMBL/GenBank/DDBJ databases">
        <authorList>
            <person name="King R."/>
        </authorList>
    </citation>
    <scope>NUCLEOTIDE SEQUENCE</scope>
</reference>
<reference evidence="3" key="2">
    <citation type="submission" date="2022-10" db="EMBL/GenBank/DDBJ databases">
        <authorList>
            <consortium name="ENA_rothamsted_submissions"/>
            <consortium name="culmorum"/>
            <person name="King R."/>
        </authorList>
    </citation>
    <scope>NUCLEOTIDE SEQUENCE</scope>
</reference>
<dbReference type="Proteomes" id="UP001153737">
    <property type="component" value="Chromosome 4"/>
</dbReference>
<evidence type="ECO:0000256" key="1">
    <source>
        <dbReference type="SAM" id="Coils"/>
    </source>
</evidence>
<evidence type="ECO:0000313" key="4">
    <source>
        <dbReference type="Proteomes" id="UP001153737"/>
    </source>
</evidence>
<keyword evidence="1" id="KW-0175">Coiled coil</keyword>
<feature type="coiled-coil region" evidence="1">
    <location>
        <begin position="66"/>
        <end position="93"/>
    </location>
</feature>
<organism evidence="3 4">
    <name type="scientific">Phaedon cochleariae</name>
    <name type="common">Mustard beetle</name>
    <dbReference type="NCBI Taxonomy" id="80249"/>
    <lineage>
        <taxon>Eukaryota</taxon>
        <taxon>Metazoa</taxon>
        <taxon>Ecdysozoa</taxon>
        <taxon>Arthropoda</taxon>
        <taxon>Hexapoda</taxon>
        <taxon>Insecta</taxon>
        <taxon>Pterygota</taxon>
        <taxon>Neoptera</taxon>
        <taxon>Endopterygota</taxon>
        <taxon>Coleoptera</taxon>
        <taxon>Polyphaga</taxon>
        <taxon>Cucujiformia</taxon>
        <taxon>Chrysomeloidea</taxon>
        <taxon>Chrysomelidae</taxon>
        <taxon>Chrysomelinae</taxon>
        <taxon>Chrysomelini</taxon>
        <taxon>Phaedon</taxon>
    </lineage>
</organism>
<keyword evidence="4" id="KW-1185">Reference proteome</keyword>
<feature type="region of interest" description="Disordered" evidence="2">
    <location>
        <begin position="192"/>
        <end position="213"/>
    </location>
</feature>
<dbReference type="EMBL" id="OU896710">
    <property type="protein sequence ID" value="CAG9820687.1"/>
    <property type="molecule type" value="Genomic_DNA"/>
</dbReference>
<dbReference type="Gene3D" id="4.10.60.10">
    <property type="entry name" value="Zinc finger, CCHC-type"/>
    <property type="match status" value="1"/>
</dbReference>
<dbReference type="CDD" id="cd00303">
    <property type="entry name" value="retropepsin_like"/>
    <property type="match status" value="1"/>
</dbReference>